<sequence>MPSKLLIAAPEAAYEVCYTTPFGIHIEGEIRINGREVMARVWSERDRFVGRVLGRAASIPAQDRYTGYACFIDDTVLAIGDYATVQAHSVVIATGSGPYIPPALLVFGDRLVVNDDVFNWEDLPHRIAVFGPGVIGLEVGQAFARLGVQVRVFDVQEAVGLLTDPMVVEQVKFDLGEEFYLHPDATIHEMKLDDNEAVIVFTELDGSVVTGRFNYVLACTGRKSNVDSLNLENTTLQLNKLGILVFDAKTLQCGTAPVFIAGDANNILLLLHEAADEGKMAGRNAAHYPDIEVLPRRAPISIVSADPQIAMVGQRYVDQEPRNIVTEAMDFTDQGRS</sequence>
<dbReference type="Gene3D" id="3.50.50.60">
    <property type="entry name" value="FAD/NAD(P)-binding domain"/>
    <property type="match status" value="1"/>
</dbReference>
<keyword evidence="2" id="KW-0614">Plasmid</keyword>
<keyword evidence="2" id="KW-0560">Oxidoreductase</keyword>
<accession>A0A7G9A7V5</accession>
<geneLocation type="plasmid" evidence="2">
    <name>p104922-NR</name>
</geneLocation>
<dbReference type="PANTHER" id="PTHR43014">
    <property type="entry name" value="MERCURIC REDUCTASE"/>
    <property type="match status" value="1"/>
</dbReference>
<dbReference type="SUPFAM" id="SSF51905">
    <property type="entry name" value="FAD/NAD(P)-binding domain"/>
    <property type="match status" value="1"/>
</dbReference>
<dbReference type="InterPro" id="IPR023753">
    <property type="entry name" value="FAD/NAD-binding_dom"/>
</dbReference>
<organism evidence="2">
    <name type="scientific">Raoultella ornithinolytica</name>
    <name type="common">Klebsiella ornithinolytica</name>
    <dbReference type="NCBI Taxonomy" id="54291"/>
    <lineage>
        <taxon>Bacteria</taxon>
        <taxon>Pseudomonadati</taxon>
        <taxon>Pseudomonadota</taxon>
        <taxon>Gammaproteobacteria</taxon>
        <taxon>Enterobacterales</taxon>
        <taxon>Enterobacteriaceae</taxon>
        <taxon>Klebsiella/Raoultella group</taxon>
        <taxon>Raoultella</taxon>
    </lineage>
</organism>
<dbReference type="AlphaFoldDB" id="A0A7G9A7V5"/>
<protein>
    <submittedName>
        <fullName evidence="2">Dihydrolipoamide dehydrogenase</fullName>
        <ecNumber evidence="2">1.8.1.4</ecNumber>
    </submittedName>
</protein>
<dbReference type="GO" id="GO:0004148">
    <property type="term" value="F:dihydrolipoyl dehydrogenase (NADH) activity"/>
    <property type="evidence" value="ECO:0007669"/>
    <property type="project" value="UniProtKB-EC"/>
</dbReference>
<dbReference type="InterPro" id="IPR036188">
    <property type="entry name" value="FAD/NAD-bd_sf"/>
</dbReference>
<dbReference type="EC" id="1.8.1.4" evidence="2"/>
<dbReference type="GO" id="GO:0003955">
    <property type="term" value="F:NAD(P)H dehydrogenase (quinone) activity"/>
    <property type="evidence" value="ECO:0007669"/>
    <property type="project" value="TreeGrafter"/>
</dbReference>
<reference evidence="2" key="1">
    <citation type="submission" date="2020-02" db="EMBL/GenBank/DDBJ databases">
        <authorList>
            <person name="Zhou D."/>
        </authorList>
    </citation>
    <scope>NUCLEOTIDE SEQUENCE</scope>
    <source>
        <strain evidence="2">193104922</strain>
        <plasmid evidence="2">p104922-NR</plasmid>
    </source>
</reference>
<dbReference type="PANTHER" id="PTHR43014:SF4">
    <property type="entry name" value="PYRIDINE NUCLEOTIDE-DISULFIDE OXIDOREDUCTASE RCLA-RELATED"/>
    <property type="match status" value="1"/>
</dbReference>
<dbReference type="EMBL" id="MT062913">
    <property type="protein sequence ID" value="QNL32834.1"/>
    <property type="molecule type" value="Genomic_DNA"/>
</dbReference>
<proteinExistence type="predicted"/>
<dbReference type="PRINTS" id="PR00411">
    <property type="entry name" value="PNDRDTASEI"/>
</dbReference>
<evidence type="ECO:0000259" key="1">
    <source>
        <dbReference type="Pfam" id="PF07992"/>
    </source>
</evidence>
<feature type="domain" description="FAD/NAD(P)-binding" evidence="1">
    <location>
        <begin position="68"/>
        <end position="278"/>
    </location>
</feature>
<evidence type="ECO:0000313" key="2">
    <source>
        <dbReference type="EMBL" id="QNL32834.1"/>
    </source>
</evidence>
<dbReference type="Pfam" id="PF07992">
    <property type="entry name" value="Pyr_redox_2"/>
    <property type="match status" value="1"/>
</dbReference>
<name>A0A7G9A7V5_RAOOR</name>
<dbReference type="PRINTS" id="PR00368">
    <property type="entry name" value="FADPNR"/>
</dbReference>
<dbReference type="GO" id="GO:0050660">
    <property type="term" value="F:flavin adenine dinucleotide binding"/>
    <property type="evidence" value="ECO:0007669"/>
    <property type="project" value="TreeGrafter"/>
</dbReference>